<proteinExistence type="predicted"/>
<keyword evidence="2" id="KW-0472">Membrane</keyword>
<keyword evidence="4" id="KW-1185">Reference proteome</keyword>
<gene>
    <name evidence="3" type="ORF">HNR42_002004</name>
</gene>
<protein>
    <submittedName>
        <fullName evidence="3">Putative iron-regulated membrane protein</fullName>
    </submittedName>
</protein>
<evidence type="ECO:0000313" key="3">
    <source>
        <dbReference type="EMBL" id="MBB6098570.1"/>
    </source>
</evidence>
<organism evidence="3 4">
    <name type="scientific">Deinobacterium chartae</name>
    <dbReference type="NCBI Taxonomy" id="521158"/>
    <lineage>
        <taxon>Bacteria</taxon>
        <taxon>Thermotogati</taxon>
        <taxon>Deinococcota</taxon>
        <taxon>Deinococci</taxon>
        <taxon>Deinococcales</taxon>
        <taxon>Deinococcaceae</taxon>
        <taxon>Deinobacterium</taxon>
    </lineage>
</organism>
<feature type="region of interest" description="Disordered" evidence="1">
    <location>
        <begin position="30"/>
        <end position="52"/>
    </location>
</feature>
<reference evidence="3 4" key="1">
    <citation type="submission" date="2020-08" db="EMBL/GenBank/DDBJ databases">
        <title>Genomic Encyclopedia of Type Strains, Phase IV (KMG-IV): sequencing the most valuable type-strain genomes for metagenomic binning, comparative biology and taxonomic classification.</title>
        <authorList>
            <person name="Goeker M."/>
        </authorList>
    </citation>
    <scope>NUCLEOTIDE SEQUENCE [LARGE SCALE GENOMIC DNA]</scope>
    <source>
        <strain evidence="3 4">DSM 21458</strain>
    </source>
</reference>
<dbReference type="EMBL" id="JACHHG010000006">
    <property type="protein sequence ID" value="MBB6098570.1"/>
    <property type="molecule type" value="Genomic_DNA"/>
</dbReference>
<sequence length="52" mass="5591">MLTIVWAYLGLQVLIFAVLGVAVWLRRAEPVPSDSDDGPDERWLPSAGPVGG</sequence>
<name>A0A841I2D2_9DEIO</name>
<keyword evidence="2" id="KW-0812">Transmembrane</keyword>
<comment type="caution">
    <text evidence="3">The sequence shown here is derived from an EMBL/GenBank/DDBJ whole genome shotgun (WGS) entry which is preliminary data.</text>
</comment>
<dbReference type="Proteomes" id="UP000569951">
    <property type="component" value="Unassembled WGS sequence"/>
</dbReference>
<evidence type="ECO:0000313" key="4">
    <source>
        <dbReference type="Proteomes" id="UP000569951"/>
    </source>
</evidence>
<evidence type="ECO:0000256" key="2">
    <source>
        <dbReference type="SAM" id="Phobius"/>
    </source>
</evidence>
<feature type="transmembrane region" description="Helical" evidence="2">
    <location>
        <begin position="6"/>
        <end position="25"/>
    </location>
</feature>
<keyword evidence="2" id="KW-1133">Transmembrane helix</keyword>
<accession>A0A841I2D2</accession>
<evidence type="ECO:0000256" key="1">
    <source>
        <dbReference type="SAM" id="MobiDB-lite"/>
    </source>
</evidence>
<dbReference type="AlphaFoldDB" id="A0A841I2D2"/>